<evidence type="ECO:0000256" key="2">
    <source>
        <dbReference type="ARBA" id="ARBA00004514"/>
    </source>
</evidence>
<dbReference type="CDD" id="cd01085">
    <property type="entry name" value="APP"/>
    <property type="match status" value="1"/>
</dbReference>
<feature type="domain" description="Creatinase N-terminal" evidence="12">
    <location>
        <begin position="526"/>
        <end position="654"/>
    </location>
</feature>
<feature type="domain" description="Peptidase M24" evidence="11">
    <location>
        <begin position="837"/>
        <end position="1048"/>
    </location>
</feature>
<dbReference type="InterPro" id="IPR001131">
    <property type="entry name" value="Peptidase_M24B_aminopep-P_CS"/>
</dbReference>
<dbReference type="InterPro" id="IPR050422">
    <property type="entry name" value="X-Pro_aminopeptidase_P"/>
</dbReference>
<comment type="similarity">
    <text evidence="3 10">Belongs to the peptidase M24B family.</text>
</comment>
<evidence type="ECO:0000256" key="10">
    <source>
        <dbReference type="RuleBase" id="RU000590"/>
    </source>
</evidence>
<dbReference type="SUPFAM" id="SSF55920">
    <property type="entry name" value="Creatinase/aminopeptidase"/>
    <property type="match status" value="1"/>
</dbReference>
<dbReference type="InterPro" id="IPR018619">
    <property type="entry name" value="Hyccin"/>
</dbReference>
<evidence type="ECO:0000313" key="15">
    <source>
        <dbReference type="Proteomes" id="UP000675881"/>
    </source>
</evidence>
<keyword evidence="14" id="KW-0645">Protease</keyword>
<protein>
    <submittedName>
        <fullName evidence="14">PepP</fullName>
        <ecNumber evidence="14">3.4.11.9</ecNumber>
    </submittedName>
</protein>
<dbReference type="InterPro" id="IPR032416">
    <property type="entry name" value="Peptidase_M24_C"/>
</dbReference>
<dbReference type="InterPro" id="IPR033740">
    <property type="entry name" value="Pept_M24B"/>
</dbReference>
<evidence type="ECO:0000256" key="1">
    <source>
        <dbReference type="ARBA" id="ARBA00004236"/>
    </source>
</evidence>
<keyword evidence="7 14" id="KW-0378">Hydrolase</keyword>
<dbReference type="GO" id="GO:0046872">
    <property type="term" value="F:metal ion binding"/>
    <property type="evidence" value="ECO:0007669"/>
    <property type="project" value="UniProtKB-KW"/>
</dbReference>
<evidence type="ECO:0000256" key="9">
    <source>
        <dbReference type="ARBA" id="ARBA00034482"/>
    </source>
</evidence>
<sequence length="1153" mass="129054">MMEEVQDLLSDYEELKGRDGARLSGEGSSVLDSRIFELLFYCYRKCSKKLIVIQYVPSLVFLYSVEVEEKGEGASASASATQKLETLLLTLYNSNLELLSQEFRLPVLTQSSIFHDASRIEVNEMRAWKMASPSITTPQPIVIQRITAQNRQRVIAFLYRLFNHHLGDYPKFILKSFCNLSITLLQKGYPKRPTSSNFRLPSISRIRLSGPGLLELLYGGYFCFYNNLQRLGSQLVDCVHFRGVADANPGVLSAAVAAQSLLMSQGAQSVSVSTPTFSQIAKNMITNASFRTKKMGDDIPVVDSDAPSSLPNDVQNSNGNINGNQALASISEENGGVSGTSFIVNKFDDETNSGKIHPINACVDLKEKIISKLPLKKKNRSCESNNNNDGIVSIKVAFSNNNNTSNNSGTSSTPTTNTTTSITTTCSTIIPLSQPLSLNNYSSMSDKNKLEMLLLKKKQPHYSNNGELIEIESLEQVEELIKKKNLPTETISIHSPESVLLFFNFPSMNATKACSSKNQIPSTEQLKLLRGQMEENGIVAYLIPMDNDKRIQWISGFSGSQAKVVVTLSEAALWTDGRYFLQASNQLDCNWRLVKEGEPDEPSISSWIKNNLDRSDEVGSDPNLLGAKTWLQYMEELGSIELESIDENLIDSVRTDNYTIPEVRIVEHPLEFAGKERNVKIEEIRKELDEKEYDGMVVTEEDEIAWLFNLRGEKEIDINNMVNRNPTFKSLVYLPTLKNETIYLWCDLAQFEDISILTNDSSLDLEIEDIDDAHASLSSILADNIPQDSRILIPSKSVYKPGSPYSIYKIASDKGHLDVSPIIEAKSIKNPTEIIKGMKASHERDAVALIEFVSFLEDCIVNKEERNWTEINAAQTLFQIRSKKKFNKGLSFGTISAFGSNGAIIHYRPEENTNKAIDNSSLYLLDSGGQYLDGTTDVTRTFHFGSPTDNQIQMYTRVLAAAIDIASVVAPVGVIDRNIDYAARKHFYNIGKDYRHGTGHGIGSYLNVHEGHTRLAMEKTGSPIKPGMFFSDEPGYYEDGKFGIRLETILQAIKNPDLSNNNPYGDFLNFEPVSLVPFEPKLIDKTYLTISQREWLNDYNALLNTTIAPLLEHDELAHEYLMSRINENYLEIHTTRGHFPPLFKHSNIFGNNS</sequence>
<dbReference type="Pfam" id="PF16189">
    <property type="entry name" value="Creatinase_N_2"/>
    <property type="match status" value="1"/>
</dbReference>
<dbReference type="EC" id="3.4.11.9" evidence="14"/>
<dbReference type="Pfam" id="PF01321">
    <property type="entry name" value="Creatinase_N"/>
    <property type="match status" value="1"/>
</dbReference>
<dbReference type="AlphaFoldDB" id="A0A7R8CEJ8"/>
<dbReference type="OrthoDB" id="9995434at2759"/>
<evidence type="ECO:0000256" key="8">
    <source>
        <dbReference type="ARBA" id="ARBA00023136"/>
    </source>
</evidence>
<dbReference type="Pfam" id="PF09790">
    <property type="entry name" value="Hyccin"/>
    <property type="match status" value="1"/>
</dbReference>
<evidence type="ECO:0000256" key="3">
    <source>
        <dbReference type="ARBA" id="ARBA00008766"/>
    </source>
</evidence>
<dbReference type="InterPro" id="IPR029149">
    <property type="entry name" value="Creatin/AminoP/Spt16_N"/>
</dbReference>
<evidence type="ECO:0000256" key="6">
    <source>
        <dbReference type="ARBA" id="ARBA00022723"/>
    </source>
</evidence>
<evidence type="ECO:0000256" key="5">
    <source>
        <dbReference type="ARBA" id="ARBA00022490"/>
    </source>
</evidence>
<dbReference type="GO" id="GO:0005886">
    <property type="term" value="C:plasma membrane"/>
    <property type="evidence" value="ECO:0007669"/>
    <property type="project" value="UniProtKB-SubCell"/>
</dbReference>
<keyword evidence="5" id="KW-0963">Cytoplasm</keyword>
<dbReference type="PANTHER" id="PTHR43763:SF6">
    <property type="entry name" value="XAA-PRO AMINOPEPTIDASE 1"/>
    <property type="match status" value="1"/>
</dbReference>
<dbReference type="Pfam" id="PF16188">
    <property type="entry name" value="Peptidase_M24_C"/>
    <property type="match status" value="1"/>
</dbReference>
<dbReference type="FunFam" id="3.90.230.10:FF:000009">
    <property type="entry name" value="xaa-Pro aminopeptidase 2"/>
    <property type="match status" value="1"/>
</dbReference>
<evidence type="ECO:0000256" key="4">
    <source>
        <dbReference type="ARBA" id="ARBA00022475"/>
    </source>
</evidence>
<comment type="similarity">
    <text evidence="9">Belongs to the Hyccin family.</text>
</comment>
<dbReference type="InterPro" id="IPR000587">
    <property type="entry name" value="Creatinase_N"/>
</dbReference>
<evidence type="ECO:0000256" key="7">
    <source>
        <dbReference type="ARBA" id="ARBA00022801"/>
    </source>
</evidence>
<gene>
    <name evidence="14" type="ORF">LSAA_2660</name>
</gene>
<evidence type="ECO:0000259" key="11">
    <source>
        <dbReference type="Pfam" id="PF00557"/>
    </source>
</evidence>
<keyword evidence="14" id="KW-0031">Aminopeptidase</keyword>
<dbReference type="InterPro" id="IPR000994">
    <property type="entry name" value="Pept_M24"/>
</dbReference>
<dbReference type="GO" id="GO:0070006">
    <property type="term" value="F:metalloaminopeptidase activity"/>
    <property type="evidence" value="ECO:0007669"/>
    <property type="project" value="InterPro"/>
</dbReference>
<dbReference type="Pfam" id="PF00557">
    <property type="entry name" value="Peptidase_M24"/>
    <property type="match status" value="1"/>
</dbReference>
<dbReference type="Gene3D" id="3.40.350.10">
    <property type="entry name" value="Creatinase/prolidase N-terminal domain"/>
    <property type="match status" value="2"/>
</dbReference>
<dbReference type="EMBL" id="HG994589">
    <property type="protein sequence ID" value="CAF2791763.1"/>
    <property type="molecule type" value="Genomic_DNA"/>
</dbReference>
<keyword evidence="6 10" id="KW-0479">Metal-binding</keyword>
<evidence type="ECO:0000259" key="13">
    <source>
        <dbReference type="Pfam" id="PF16188"/>
    </source>
</evidence>
<organism evidence="14 15">
    <name type="scientific">Lepeophtheirus salmonis</name>
    <name type="common">Salmon louse</name>
    <name type="synonym">Caligus salmonis</name>
    <dbReference type="NCBI Taxonomy" id="72036"/>
    <lineage>
        <taxon>Eukaryota</taxon>
        <taxon>Metazoa</taxon>
        <taxon>Ecdysozoa</taxon>
        <taxon>Arthropoda</taxon>
        <taxon>Crustacea</taxon>
        <taxon>Multicrustacea</taxon>
        <taxon>Hexanauplia</taxon>
        <taxon>Copepoda</taxon>
        <taxon>Siphonostomatoida</taxon>
        <taxon>Caligidae</taxon>
        <taxon>Lepeophtheirus</taxon>
    </lineage>
</organism>
<keyword evidence="15" id="KW-1185">Reference proteome</keyword>
<keyword evidence="8" id="KW-0472">Membrane</keyword>
<evidence type="ECO:0000313" key="14">
    <source>
        <dbReference type="EMBL" id="CAF2791763.1"/>
    </source>
</evidence>
<keyword evidence="4" id="KW-1003">Cell membrane</keyword>
<dbReference type="Gene3D" id="3.90.230.10">
    <property type="entry name" value="Creatinase/methionine aminopeptidase superfamily"/>
    <property type="match status" value="1"/>
</dbReference>
<name>A0A7R8CEJ8_LEPSM</name>
<dbReference type="SUPFAM" id="SSF53092">
    <property type="entry name" value="Creatinase/prolidase N-terminal domain"/>
    <property type="match status" value="1"/>
</dbReference>
<reference evidence="14" key="1">
    <citation type="submission" date="2021-02" db="EMBL/GenBank/DDBJ databases">
        <authorList>
            <person name="Bekaert M."/>
        </authorList>
    </citation>
    <scope>NUCLEOTIDE SEQUENCE</scope>
    <source>
        <strain evidence="14">IoA-00</strain>
    </source>
</reference>
<comment type="subcellular location">
    <subcellularLocation>
        <location evidence="1">Cell membrane</location>
    </subcellularLocation>
    <subcellularLocation>
        <location evidence="2">Cytoplasm</location>
        <location evidence="2">Cytosol</location>
    </subcellularLocation>
</comment>
<feature type="domain" description="Peptidase M24 C-terminal" evidence="13">
    <location>
        <begin position="1067"/>
        <end position="1124"/>
    </location>
</feature>
<dbReference type="PANTHER" id="PTHR43763">
    <property type="entry name" value="XAA-PRO AMINOPEPTIDASE 1"/>
    <property type="match status" value="1"/>
</dbReference>
<dbReference type="Proteomes" id="UP000675881">
    <property type="component" value="Chromosome 10"/>
</dbReference>
<proteinExistence type="inferred from homology"/>
<dbReference type="GO" id="GO:0005829">
    <property type="term" value="C:cytosol"/>
    <property type="evidence" value="ECO:0007669"/>
    <property type="project" value="UniProtKB-SubCell"/>
</dbReference>
<dbReference type="InterPro" id="IPR036005">
    <property type="entry name" value="Creatinase/aminopeptidase-like"/>
</dbReference>
<accession>A0A7R8CEJ8</accession>
<dbReference type="PROSITE" id="PS00491">
    <property type="entry name" value="PROLINE_PEPTIDASE"/>
    <property type="match status" value="1"/>
</dbReference>
<evidence type="ECO:0000259" key="12">
    <source>
        <dbReference type="Pfam" id="PF01321"/>
    </source>
</evidence>